<name>A0A1Y5SND1_9RHOB</name>
<dbReference type="Proteomes" id="UP000193862">
    <property type="component" value="Unassembled WGS sequence"/>
</dbReference>
<proteinExistence type="predicted"/>
<keyword evidence="5" id="KW-1185">Reference proteome</keyword>
<evidence type="ECO:0000259" key="3">
    <source>
        <dbReference type="Pfam" id="PF13649"/>
    </source>
</evidence>
<dbReference type="AlphaFoldDB" id="A0A1Y5SND1"/>
<dbReference type="InterPro" id="IPR029063">
    <property type="entry name" value="SAM-dependent_MTases_sf"/>
</dbReference>
<evidence type="ECO:0000256" key="1">
    <source>
        <dbReference type="ARBA" id="ARBA00022603"/>
    </source>
</evidence>
<evidence type="ECO:0000256" key="2">
    <source>
        <dbReference type="ARBA" id="ARBA00022679"/>
    </source>
</evidence>
<dbReference type="GO" id="GO:0032259">
    <property type="term" value="P:methylation"/>
    <property type="evidence" value="ECO:0007669"/>
    <property type="project" value="UniProtKB-KW"/>
</dbReference>
<organism evidence="4 5">
    <name type="scientific">Aquimixticola soesokkakensis</name>
    <dbReference type="NCBI Taxonomy" id="1519096"/>
    <lineage>
        <taxon>Bacteria</taxon>
        <taxon>Pseudomonadati</taxon>
        <taxon>Pseudomonadota</taxon>
        <taxon>Alphaproteobacteria</taxon>
        <taxon>Rhodobacterales</taxon>
        <taxon>Paracoccaceae</taxon>
        <taxon>Aquimixticola</taxon>
    </lineage>
</organism>
<dbReference type="PANTHER" id="PTHR43861:SF1">
    <property type="entry name" value="TRANS-ACONITATE 2-METHYLTRANSFERASE"/>
    <property type="match status" value="1"/>
</dbReference>
<dbReference type="PANTHER" id="PTHR43861">
    <property type="entry name" value="TRANS-ACONITATE 2-METHYLTRANSFERASE-RELATED"/>
    <property type="match status" value="1"/>
</dbReference>
<dbReference type="EMBL" id="FWFS01000006">
    <property type="protein sequence ID" value="SLN44544.1"/>
    <property type="molecule type" value="Genomic_DNA"/>
</dbReference>
<keyword evidence="1" id="KW-0489">Methyltransferase</keyword>
<gene>
    <name evidence="4" type="ORF">AQS8620_01796</name>
</gene>
<evidence type="ECO:0000313" key="5">
    <source>
        <dbReference type="Proteomes" id="UP000193862"/>
    </source>
</evidence>
<dbReference type="Gene3D" id="3.40.50.150">
    <property type="entry name" value="Vaccinia Virus protein VP39"/>
    <property type="match status" value="1"/>
</dbReference>
<reference evidence="4 5" key="1">
    <citation type="submission" date="2017-03" db="EMBL/GenBank/DDBJ databases">
        <authorList>
            <person name="Afonso C.L."/>
            <person name="Miller P.J."/>
            <person name="Scott M.A."/>
            <person name="Spackman E."/>
            <person name="Goraichik I."/>
            <person name="Dimitrov K.M."/>
            <person name="Suarez D.L."/>
            <person name="Swayne D.E."/>
        </authorList>
    </citation>
    <scope>NUCLEOTIDE SEQUENCE [LARGE SCALE GENOMIC DNA]</scope>
    <source>
        <strain evidence="4 5">CECT 8620</strain>
    </source>
</reference>
<dbReference type="CDD" id="cd02440">
    <property type="entry name" value="AdoMet_MTases"/>
    <property type="match status" value="1"/>
</dbReference>
<sequence>MAVARAGAQICLSLYIPPHRVKTYRPCLSDFARARPSLMRGPLRNGPASFTCKPMTPDQILATYDRAADAFDKGRSKSLFERPWLDRMLAHAPGKRLLDLGCGTGKPIATYLRDRRVALTGIDGAKAMVEKYAANVAGARVFHADMRGLDMGETFDAVLAWDSFFHLSMADQRDMFAVFARHLEAGGVLMFTSGPEAGEAIGEVGGESLYHASLSPKEYTRLLQMNGFEVLGFTPEDPACDYHSVWLARKKA</sequence>
<dbReference type="InterPro" id="IPR041698">
    <property type="entry name" value="Methyltransf_25"/>
</dbReference>
<accession>A0A1Y5SND1</accession>
<protein>
    <submittedName>
        <fullName evidence="4">Biotin biosynthesis protein BioC</fullName>
    </submittedName>
</protein>
<dbReference type="SUPFAM" id="SSF53335">
    <property type="entry name" value="S-adenosyl-L-methionine-dependent methyltransferases"/>
    <property type="match status" value="1"/>
</dbReference>
<dbReference type="GO" id="GO:0008168">
    <property type="term" value="F:methyltransferase activity"/>
    <property type="evidence" value="ECO:0007669"/>
    <property type="project" value="UniProtKB-KW"/>
</dbReference>
<evidence type="ECO:0000313" key="4">
    <source>
        <dbReference type="EMBL" id="SLN44544.1"/>
    </source>
</evidence>
<keyword evidence="2" id="KW-0808">Transferase</keyword>
<feature type="domain" description="Methyltransferase" evidence="3">
    <location>
        <begin position="98"/>
        <end position="187"/>
    </location>
</feature>
<dbReference type="Pfam" id="PF13649">
    <property type="entry name" value="Methyltransf_25"/>
    <property type="match status" value="1"/>
</dbReference>